<evidence type="ECO:0000256" key="6">
    <source>
        <dbReference type="ARBA" id="ARBA00022989"/>
    </source>
</evidence>
<dbReference type="GO" id="GO:0009103">
    <property type="term" value="P:lipopolysaccharide biosynthetic process"/>
    <property type="evidence" value="ECO:0007669"/>
    <property type="project" value="UniProtKB-ARBA"/>
</dbReference>
<evidence type="ECO:0000256" key="5">
    <source>
        <dbReference type="ARBA" id="ARBA00022692"/>
    </source>
</evidence>
<dbReference type="EMBL" id="PUHY01000012">
    <property type="protein sequence ID" value="PQO32460.1"/>
    <property type="molecule type" value="Genomic_DNA"/>
</dbReference>
<feature type="transmembrane region" description="Helical" evidence="8">
    <location>
        <begin position="208"/>
        <end position="228"/>
    </location>
</feature>
<gene>
    <name evidence="10" type="ORF">C5Y83_19780</name>
</gene>
<dbReference type="RefSeq" id="WP_105331472.1">
    <property type="nucleotide sequence ID" value="NZ_PUHY01000012.1"/>
</dbReference>
<dbReference type="InterPro" id="IPR050297">
    <property type="entry name" value="LipidA_mod_glycosyltrf_83"/>
</dbReference>
<dbReference type="PANTHER" id="PTHR33908">
    <property type="entry name" value="MANNOSYLTRANSFERASE YKCB-RELATED"/>
    <property type="match status" value="1"/>
</dbReference>
<keyword evidence="3" id="KW-0328">Glycosyltransferase</keyword>
<dbReference type="Pfam" id="PF13231">
    <property type="entry name" value="PMT_2"/>
    <property type="match status" value="1"/>
</dbReference>
<sequence>MNNEALSNPVQPIDSELWTRRTLWFLLGLGLFRVLYLACDPFDLVHDEAYYWDWSRQLDYGYYSKPPMIAWIIGLSTRLLGNSEFAVRLPAALLGTGSLAFVFLLARRMYDAKVGFWAMLLTAMTPGNGAMSLLMTIDSPFLFFWSAATYAFWRLLERGENRWRWVIMTTLFIGLGLLTKQTMVGLLAFGGLFVLLSREDRVEALRPTLYVCAIGALLFLAPVVYWNYQHDWVTLQHTSEHFQAEPVSIWQRIAISLEFVGGLFGVISPVTFFLFGAVGAFGLMSFRRMGRRERFLLCLSALPMLMVLGLSLKQRLELNWPAPFFSAGIILVAAWALGHVSLPRLFFSPGQWRLQHAAGVGALFLATTYALPFVLTPLGLNGSPVDVIVRLRGWEELGEKVGQGIPANADVQPEMIVTAGRAVASELAFYMPQHPNVYLWGENLQPLSQYDIWGGPQQAEGRDLLLVTHAGQEVPAALQLAFESVTPLDEVEVLVGPGRSHAVTIYQGKSFRGWSVAKRLQADPPIMRR</sequence>
<evidence type="ECO:0000313" key="11">
    <source>
        <dbReference type="Proteomes" id="UP000238322"/>
    </source>
</evidence>
<evidence type="ECO:0000256" key="4">
    <source>
        <dbReference type="ARBA" id="ARBA00022679"/>
    </source>
</evidence>
<evidence type="ECO:0000259" key="9">
    <source>
        <dbReference type="Pfam" id="PF13231"/>
    </source>
</evidence>
<protein>
    <recommendedName>
        <fullName evidence="9">Glycosyltransferase RgtA/B/C/D-like domain-containing protein</fullName>
    </recommendedName>
</protein>
<keyword evidence="7 8" id="KW-0472">Membrane</keyword>
<feature type="transmembrane region" description="Helical" evidence="8">
    <location>
        <begin position="259"/>
        <end position="283"/>
    </location>
</feature>
<evidence type="ECO:0000256" key="7">
    <source>
        <dbReference type="ARBA" id="ARBA00023136"/>
    </source>
</evidence>
<dbReference type="GO" id="GO:0016763">
    <property type="term" value="F:pentosyltransferase activity"/>
    <property type="evidence" value="ECO:0007669"/>
    <property type="project" value="TreeGrafter"/>
</dbReference>
<feature type="transmembrane region" description="Helical" evidence="8">
    <location>
        <begin position="22"/>
        <end position="39"/>
    </location>
</feature>
<dbReference type="GO" id="GO:0005886">
    <property type="term" value="C:plasma membrane"/>
    <property type="evidence" value="ECO:0007669"/>
    <property type="project" value="UniProtKB-SubCell"/>
</dbReference>
<feature type="transmembrane region" description="Helical" evidence="8">
    <location>
        <begin position="324"/>
        <end position="342"/>
    </location>
</feature>
<evidence type="ECO:0000256" key="1">
    <source>
        <dbReference type="ARBA" id="ARBA00004651"/>
    </source>
</evidence>
<feature type="transmembrane region" description="Helical" evidence="8">
    <location>
        <begin position="165"/>
        <end position="196"/>
    </location>
</feature>
<feature type="transmembrane region" description="Helical" evidence="8">
    <location>
        <begin position="295"/>
        <end position="312"/>
    </location>
</feature>
<reference evidence="10 11" key="1">
    <citation type="submission" date="2018-02" db="EMBL/GenBank/DDBJ databases">
        <title>Comparative genomes isolates from brazilian mangrove.</title>
        <authorList>
            <person name="Araujo J.E."/>
            <person name="Taketani R.G."/>
            <person name="Silva M.C.P."/>
            <person name="Loureco M.V."/>
            <person name="Andreote F.D."/>
        </authorList>
    </citation>
    <scope>NUCLEOTIDE SEQUENCE [LARGE SCALE GENOMIC DNA]</scope>
    <source>
        <strain evidence="10 11">Hex-1 MGV</strain>
    </source>
</reference>
<organism evidence="10 11">
    <name type="scientific">Blastopirellula marina</name>
    <dbReference type="NCBI Taxonomy" id="124"/>
    <lineage>
        <taxon>Bacteria</taxon>
        <taxon>Pseudomonadati</taxon>
        <taxon>Planctomycetota</taxon>
        <taxon>Planctomycetia</taxon>
        <taxon>Pirellulales</taxon>
        <taxon>Pirellulaceae</taxon>
        <taxon>Blastopirellula</taxon>
    </lineage>
</organism>
<dbReference type="PANTHER" id="PTHR33908:SF11">
    <property type="entry name" value="MEMBRANE PROTEIN"/>
    <property type="match status" value="1"/>
</dbReference>
<keyword evidence="4" id="KW-0808">Transferase</keyword>
<evidence type="ECO:0000256" key="8">
    <source>
        <dbReference type="SAM" id="Phobius"/>
    </source>
</evidence>
<feature type="domain" description="Glycosyltransferase RgtA/B/C/D-like" evidence="9">
    <location>
        <begin position="64"/>
        <end position="226"/>
    </location>
</feature>
<evidence type="ECO:0000256" key="2">
    <source>
        <dbReference type="ARBA" id="ARBA00022475"/>
    </source>
</evidence>
<dbReference type="Proteomes" id="UP000238322">
    <property type="component" value="Unassembled WGS sequence"/>
</dbReference>
<proteinExistence type="predicted"/>
<dbReference type="AlphaFoldDB" id="A0A2S8FKA2"/>
<name>A0A2S8FKA2_9BACT</name>
<accession>A0A2S8FKA2</accession>
<feature type="transmembrane region" description="Helical" evidence="8">
    <location>
        <begin position="354"/>
        <end position="375"/>
    </location>
</feature>
<comment type="subcellular location">
    <subcellularLocation>
        <location evidence="1">Cell membrane</location>
        <topology evidence="1">Multi-pass membrane protein</topology>
    </subcellularLocation>
</comment>
<dbReference type="InterPro" id="IPR038731">
    <property type="entry name" value="RgtA/B/C-like"/>
</dbReference>
<dbReference type="OrthoDB" id="9811222at2"/>
<keyword evidence="6 8" id="KW-1133">Transmembrane helix</keyword>
<feature type="transmembrane region" description="Helical" evidence="8">
    <location>
        <begin position="85"/>
        <end position="106"/>
    </location>
</feature>
<evidence type="ECO:0000313" key="10">
    <source>
        <dbReference type="EMBL" id="PQO32460.1"/>
    </source>
</evidence>
<keyword evidence="5 8" id="KW-0812">Transmembrane</keyword>
<evidence type="ECO:0000256" key="3">
    <source>
        <dbReference type="ARBA" id="ARBA00022676"/>
    </source>
</evidence>
<comment type="caution">
    <text evidence="10">The sequence shown here is derived from an EMBL/GenBank/DDBJ whole genome shotgun (WGS) entry which is preliminary data.</text>
</comment>
<keyword evidence="2" id="KW-1003">Cell membrane</keyword>